<proteinExistence type="inferred from homology"/>
<dbReference type="OMA" id="ECSSAWM"/>
<keyword evidence="6" id="KW-1185">Reference proteome</keyword>
<dbReference type="VEuPathDB" id="FungiDB:SJAG_03002"/>
<dbReference type="PANTHER" id="PTHR15837:SF0">
    <property type="entry name" value="RAN GUANINE NUCLEOTIDE RELEASE FACTOR"/>
    <property type="match status" value="1"/>
</dbReference>
<dbReference type="GO" id="GO:0016973">
    <property type="term" value="P:poly(A)+ mRNA export from nucleus"/>
    <property type="evidence" value="ECO:0007669"/>
    <property type="project" value="EnsemblFungi"/>
</dbReference>
<dbReference type="HOGENOM" id="CLU_081345_2_1_1"/>
<protein>
    <submittedName>
        <fullName evidence="4">Ran GTPase binding protein Mog1</fullName>
    </submittedName>
</protein>
<comment type="similarity">
    <text evidence="1">Belongs to the MOG1 family.</text>
</comment>
<evidence type="ECO:0000256" key="1">
    <source>
        <dbReference type="ARBA" id="ARBA00010307"/>
    </source>
</evidence>
<organism evidence="4 6">
    <name type="scientific">Schizosaccharomyces japonicus (strain yFS275 / FY16936)</name>
    <name type="common">Fission yeast</name>
    <dbReference type="NCBI Taxonomy" id="402676"/>
    <lineage>
        <taxon>Eukaryota</taxon>
        <taxon>Fungi</taxon>
        <taxon>Dikarya</taxon>
        <taxon>Ascomycota</taxon>
        <taxon>Taphrinomycotina</taxon>
        <taxon>Schizosaccharomycetes</taxon>
        <taxon>Schizosaccharomycetales</taxon>
        <taxon>Schizosaccharomycetaceae</taxon>
        <taxon>Schizosaccharomyces</taxon>
    </lineage>
</organism>
<evidence type="ECO:0000256" key="2">
    <source>
        <dbReference type="ARBA" id="ARBA00022448"/>
    </source>
</evidence>
<name>B6K321_SCHJY</name>
<evidence type="ECO:0000313" key="6">
    <source>
        <dbReference type="Proteomes" id="UP000001744"/>
    </source>
</evidence>
<evidence type="ECO:0000313" key="5">
    <source>
        <dbReference type="JaponicusDB" id="SJAG_03002"/>
    </source>
</evidence>
<dbReference type="Proteomes" id="UP000001744">
    <property type="component" value="Unassembled WGS sequence"/>
</dbReference>
<dbReference type="OrthoDB" id="10257275at2759"/>
<dbReference type="STRING" id="402676.B6K321"/>
<dbReference type="Pfam" id="PF04603">
    <property type="entry name" value="Mog1"/>
    <property type="match status" value="1"/>
</dbReference>
<dbReference type="SUPFAM" id="SSF55724">
    <property type="entry name" value="Mog1p/PsbP-like"/>
    <property type="match status" value="1"/>
</dbReference>
<dbReference type="GeneID" id="7051772"/>
<dbReference type="GO" id="GO:0005634">
    <property type="term" value="C:nucleus"/>
    <property type="evidence" value="ECO:0000318"/>
    <property type="project" value="GO_Central"/>
</dbReference>
<dbReference type="eggNOG" id="KOG3329">
    <property type="taxonomic scope" value="Eukaryota"/>
</dbReference>
<dbReference type="InterPro" id="IPR016123">
    <property type="entry name" value="Mog1/PsbP_a/b/a-sand"/>
</dbReference>
<keyword evidence="3" id="KW-0653">Protein transport</keyword>
<keyword evidence="2" id="KW-0813">Transport</keyword>
<evidence type="ECO:0000256" key="3">
    <source>
        <dbReference type="ARBA" id="ARBA00022927"/>
    </source>
</evidence>
<dbReference type="Gene3D" id="3.40.1000.10">
    <property type="entry name" value="Mog1/PsbP, alpha/beta/alpha sandwich"/>
    <property type="match status" value="1"/>
</dbReference>
<dbReference type="InterPro" id="IPR007681">
    <property type="entry name" value="Mog1"/>
</dbReference>
<dbReference type="RefSeq" id="XP_002174171.2">
    <property type="nucleotide sequence ID" value="XM_002174135.2"/>
</dbReference>
<evidence type="ECO:0000313" key="4">
    <source>
        <dbReference type="EMBL" id="EEB07878.2"/>
    </source>
</evidence>
<dbReference type="PANTHER" id="PTHR15837">
    <property type="entry name" value="RAN GUANINE NUCLEOTIDE RELEASE FACTOR"/>
    <property type="match status" value="1"/>
</dbReference>
<reference evidence="4 6" key="1">
    <citation type="journal article" date="2011" name="Science">
        <title>Comparative functional genomics of the fission yeasts.</title>
        <authorList>
            <person name="Rhind N."/>
            <person name="Chen Z."/>
            <person name="Yassour M."/>
            <person name="Thompson D.A."/>
            <person name="Haas B.J."/>
            <person name="Habib N."/>
            <person name="Wapinski I."/>
            <person name="Roy S."/>
            <person name="Lin M.F."/>
            <person name="Heiman D.I."/>
            <person name="Young S.K."/>
            <person name="Furuya K."/>
            <person name="Guo Y."/>
            <person name="Pidoux A."/>
            <person name="Chen H.M."/>
            <person name="Robbertse B."/>
            <person name="Goldberg J.M."/>
            <person name="Aoki K."/>
            <person name="Bayne E.H."/>
            <person name="Berlin A.M."/>
            <person name="Desjardins C.A."/>
            <person name="Dobbs E."/>
            <person name="Dukaj L."/>
            <person name="Fan L."/>
            <person name="FitzGerald M.G."/>
            <person name="French C."/>
            <person name="Gujja S."/>
            <person name="Hansen K."/>
            <person name="Keifenheim D."/>
            <person name="Levin J.Z."/>
            <person name="Mosher R.A."/>
            <person name="Mueller C.A."/>
            <person name="Pfiffner J."/>
            <person name="Priest M."/>
            <person name="Russ C."/>
            <person name="Smialowska A."/>
            <person name="Swoboda P."/>
            <person name="Sykes S.M."/>
            <person name="Vaughn M."/>
            <person name="Vengrova S."/>
            <person name="Yoder R."/>
            <person name="Zeng Q."/>
            <person name="Allshire R."/>
            <person name="Baulcombe D."/>
            <person name="Birren B.W."/>
            <person name="Brown W."/>
            <person name="Ekwall K."/>
            <person name="Kellis M."/>
            <person name="Leatherwood J."/>
            <person name="Levin H."/>
            <person name="Margalit H."/>
            <person name="Martienssen R."/>
            <person name="Nieduszynski C.A."/>
            <person name="Spatafora J.W."/>
            <person name="Friedman N."/>
            <person name="Dalgaard J.Z."/>
            <person name="Baumann P."/>
            <person name="Niki H."/>
            <person name="Regev A."/>
            <person name="Nusbaum C."/>
        </authorList>
    </citation>
    <scope>NUCLEOTIDE SEQUENCE [LARGE SCALE GENOMIC DNA]</scope>
    <source>
        <strain evidence="6">yFS275 / FY16936</strain>
    </source>
</reference>
<dbReference type="GO" id="GO:0005737">
    <property type="term" value="C:cytoplasm"/>
    <property type="evidence" value="ECO:0007669"/>
    <property type="project" value="EnsemblFungi"/>
</dbReference>
<sequence length="195" mass="21655">MMVQLFGGALTAELPSSFCDVSKLREVPDNQEVFMENSDDMLSFIFELLEHGDAPGKTAAQFHFESLVDDNDAVASTIWSEEDIETSKLSHIASLGDNASVCRLTGFQQLPRDRHHTIRTLLQNIAVILYVIRCPKYQVDMVASLNVPLRNDYTDKEPLAVASLTADDAQRFERAGQCIDAFADSLTLVRPSLFG</sequence>
<dbReference type="GO" id="GO:0005085">
    <property type="term" value="F:guanyl-nucleotide exchange factor activity"/>
    <property type="evidence" value="ECO:0000318"/>
    <property type="project" value="GO_Central"/>
</dbReference>
<gene>
    <name evidence="5" type="primary">mog1</name>
    <name evidence="4" type="ORF">SJAG_03002</name>
</gene>
<dbReference type="GO" id="GO:0015031">
    <property type="term" value="P:protein transport"/>
    <property type="evidence" value="ECO:0007669"/>
    <property type="project" value="UniProtKB-KW"/>
</dbReference>
<dbReference type="JaponicusDB" id="SJAG_03002">
    <property type="gene designation" value="mog1"/>
</dbReference>
<dbReference type="GO" id="GO:0031267">
    <property type="term" value="F:small GTPase binding"/>
    <property type="evidence" value="ECO:0000318"/>
    <property type="project" value="GO_Central"/>
</dbReference>
<dbReference type="AlphaFoldDB" id="B6K321"/>
<dbReference type="EMBL" id="KE651167">
    <property type="protein sequence ID" value="EEB07878.2"/>
    <property type="molecule type" value="Genomic_DNA"/>
</dbReference>
<accession>B6K321</accession>